<dbReference type="SMART" id="SM00849">
    <property type="entry name" value="Lactamase_B"/>
    <property type="match status" value="1"/>
</dbReference>
<dbReference type="Proteomes" id="UP000250241">
    <property type="component" value="Chromosome"/>
</dbReference>
<proteinExistence type="inferred from homology"/>
<dbReference type="SUPFAM" id="SSF56281">
    <property type="entry name" value="Metallo-hydrolase/oxidoreductase"/>
    <property type="match status" value="1"/>
</dbReference>
<dbReference type="KEGG" id="raj:RA11412_1434"/>
<dbReference type="RefSeq" id="WP_128087649.1">
    <property type="nucleotide sequence ID" value="NZ_CAURCD010000003.1"/>
</dbReference>
<dbReference type="InterPro" id="IPR036866">
    <property type="entry name" value="RibonucZ/Hydroxyglut_hydro"/>
</dbReference>
<dbReference type="PANTHER" id="PTHR42978:SF2">
    <property type="entry name" value="102 KBASES UNSTABLE REGION: FROM 1 TO 119443"/>
    <property type="match status" value="1"/>
</dbReference>
<organism evidence="6 7">
    <name type="scientific">Rothia aeria</name>
    <dbReference type="NCBI Taxonomy" id="172042"/>
    <lineage>
        <taxon>Bacteria</taxon>
        <taxon>Bacillati</taxon>
        <taxon>Actinomycetota</taxon>
        <taxon>Actinomycetes</taxon>
        <taxon>Micrococcales</taxon>
        <taxon>Micrococcaceae</taxon>
        <taxon>Rothia</taxon>
    </lineage>
</organism>
<dbReference type="GeneID" id="93861090"/>
<comment type="cofactor">
    <cofactor evidence="1">
        <name>Zn(2+)</name>
        <dbReference type="ChEBI" id="CHEBI:29105"/>
    </cofactor>
</comment>
<gene>
    <name evidence="6" type="ORF">RA11412_1434</name>
</gene>
<dbReference type="Gene3D" id="3.60.15.10">
    <property type="entry name" value="Ribonuclease Z/Hydroxyacylglutathione hydrolase-like"/>
    <property type="match status" value="1"/>
</dbReference>
<evidence type="ECO:0000256" key="1">
    <source>
        <dbReference type="ARBA" id="ARBA00001947"/>
    </source>
</evidence>
<evidence type="ECO:0000256" key="4">
    <source>
        <dbReference type="ARBA" id="ARBA00022801"/>
    </source>
</evidence>
<dbReference type="EMBL" id="AP017895">
    <property type="protein sequence ID" value="BAV87733.1"/>
    <property type="molecule type" value="Genomic_DNA"/>
</dbReference>
<reference evidence="6 7" key="1">
    <citation type="submission" date="2016-10" db="EMBL/GenBank/DDBJ databases">
        <title>Genome sequence of Rothia aeria strain JCM11412.</title>
        <authorList>
            <person name="Nambu T."/>
        </authorList>
    </citation>
    <scope>NUCLEOTIDE SEQUENCE [LARGE SCALE GENOMIC DNA]</scope>
    <source>
        <strain evidence="6 7">JCM 11412</strain>
    </source>
</reference>
<dbReference type="Pfam" id="PF00753">
    <property type="entry name" value="Lactamase_B"/>
    <property type="match status" value="1"/>
</dbReference>
<evidence type="ECO:0000256" key="5">
    <source>
        <dbReference type="ARBA" id="ARBA00022833"/>
    </source>
</evidence>
<dbReference type="PANTHER" id="PTHR42978">
    <property type="entry name" value="QUORUM-QUENCHING LACTONASE YTNP-RELATED-RELATED"/>
    <property type="match status" value="1"/>
</dbReference>
<protein>
    <submittedName>
        <fullName evidence="6">AttM/AiiB protein</fullName>
    </submittedName>
</protein>
<accession>A0A2Z5QZE3</accession>
<name>A0A2Z5QZE3_9MICC</name>
<dbReference type="GO" id="GO:0016787">
    <property type="term" value="F:hydrolase activity"/>
    <property type="evidence" value="ECO:0007669"/>
    <property type="project" value="UniProtKB-KW"/>
</dbReference>
<evidence type="ECO:0000313" key="7">
    <source>
        <dbReference type="Proteomes" id="UP000250241"/>
    </source>
</evidence>
<evidence type="ECO:0000256" key="2">
    <source>
        <dbReference type="ARBA" id="ARBA00007749"/>
    </source>
</evidence>
<sequence length="287" mass="32059">MTEVQLTILHTGTVLVDQALPYHRDTDPPLAWTHLLRPQSALVDIPVSCYLIENQHGLTLIDTGWHTDNRTRWGQMKNLRHQYPVNKANLPAGQAIHEQLEERGIRPHDLDLVLMSHLYCDHADGLRLVKEAPRILVSEAEFRAAQKDRIRYLPHQWKGVNLQTYTWNSRVGERQAYDPYGDGSVVMVSAPGHSPGLTATLVRGTDTVPNAEPGVIGNDLRKYILLTSNVGFGRPSFEERLRPGVVTDAKAAFSSLDWACAAGADPRCIAMYANHDPEVDPGTRVLR</sequence>
<keyword evidence="4" id="KW-0378">Hydrolase</keyword>
<evidence type="ECO:0000256" key="3">
    <source>
        <dbReference type="ARBA" id="ARBA00022723"/>
    </source>
</evidence>
<keyword evidence="5" id="KW-0862">Zinc</keyword>
<comment type="similarity">
    <text evidence="2">Belongs to the metallo-beta-lactamase superfamily.</text>
</comment>
<keyword evidence="7" id="KW-1185">Reference proteome</keyword>
<dbReference type="GO" id="GO:0046872">
    <property type="term" value="F:metal ion binding"/>
    <property type="evidence" value="ECO:0007669"/>
    <property type="project" value="UniProtKB-KW"/>
</dbReference>
<dbReference type="CDD" id="cd07729">
    <property type="entry name" value="AHL_lactonase_MBL-fold"/>
    <property type="match status" value="1"/>
</dbReference>
<dbReference type="InterPro" id="IPR001279">
    <property type="entry name" value="Metallo-B-lactamas"/>
</dbReference>
<evidence type="ECO:0000313" key="6">
    <source>
        <dbReference type="EMBL" id="BAV87733.1"/>
    </source>
</evidence>
<dbReference type="AlphaFoldDB" id="A0A2Z5QZE3"/>
<keyword evidence="3" id="KW-0479">Metal-binding</keyword>
<dbReference type="InterPro" id="IPR051013">
    <property type="entry name" value="MBL_superfamily_lactonases"/>
</dbReference>